<proteinExistence type="predicted"/>
<reference evidence="1" key="1">
    <citation type="submission" date="2019-12" db="EMBL/GenBank/DDBJ databases">
        <title>Genome sequencing and annotation of Brassica cretica.</title>
        <authorList>
            <person name="Studholme D.J."/>
            <person name="Sarris P."/>
        </authorList>
    </citation>
    <scope>NUCLEOTIDE SEQUENCE</scope>
    <source>
        <strain evidence="1">PFS-109/04</strain>
        <tissue evidence="1">Leaf</tissue>
    </source>
</reference>
<dbReference type="Proteomes" id="UP000712600">
    <property type="component" value="Unassembled WGS sequence"/>
</dbReference>
<evidence type="ECO:0000313" key="2">
    <source>
        <dbReference type="Proteomes" id="UP000712600"/>
    </source>
</evidence>
<name>A0A8S9S7Z5_BRACR</name>
<sequence length="113" mass="12806">MWGRRRRTQSLHLRQTPTTRVKWYPRHHYSGVSMPANRTFTGVPSKLNHLRGVPGPHNTRAIKNTYSQTLLPLIAKGLHLLTSPNNHMLLPLTILSLDCIERIASSLVGYSVC</sequence>
<dbReference type="AlphaFoldDB" id="A0A8S9S7Z5"/>
<protein>
    <submittedName>
        <fullName evidence="1">Uncharacterized protein</fullName>
    </submittedName>
</protein>
<gene>
    <name evidence="1" type="ORF">F2Q69_00031655</name>
</gene>
<evidence type="ECO:0000313" key="1">
    <source>
        <dbReference type="EMBL" id="KAF3588893.1"/>
    </source>
</evidence>
<accession>A0A8S9S7Z5</accession>
<organism evidence="1 2">
    <name type="scientific">Brassica cretica</name>
    <name type="common">Mustard</name>
    <dbReference type="NCBI Taxonomy" id="69181"/>
    <lineage>
        <taxon>Eukaryota</taxon>
        <taxon>Viridiplantae</taxon>
        <taxon>Streptophyta</taxon>
        <taxon>Embryophyta</taxon>
        <taxon>Tracheophyta</taxon>
        <taxon>Spermatophyta</taxon>
        <taxon>Magnoliopsida</taxon>
        <taxon>eudicotyledons</taxon>
        <taxon>Gunneridae</taxon>
        <taxon>Pentapetalae</taxon>
        <taxon>rosids</taxon>
        <taxon>malvids</taxon>
        <taxon>Brassicales</taxon>
        <taxon>Brassicaceae</taxon>
        <taxon>Brassiceae</taxon>
        <taxon>Brassica</taxon>
    </lineage>
</organism>
<dbReference type="EMBL" id="QGKX02000088">
    <property type="protein sequence ID" value="KAF3588893.1"/>
    <property type="molecule type" value="Genomic_DNA"/>
</dbReference>
<comment type="caution">
    <text evidence="1">The sequence shown here is derived from an EMBL/GenBank/DDBJ whole genome shotgun (WGS) entry which is preliminary data.</text>
</comment>